<feature type="domain" description="STAS" evidence="6">
    <location>
        <begin position="453"/>
        <end position="559"/>
    </location>
</feature>
<dbReference type="Pfam" id="PF01740">
    <property type="entry name" value="STAS"/>
    <property type="match status" value="1"/>
</dbReference>
<comment type="subcellular location">
    <subcellularLocation>
        <location evidence="1">Membrane</location>
        <topology evidence="1">Multi-pass membrane protein</topology>
    </subcellularLocation>
</comment>
<organism evidence="7 8">
    <name type="scientific">Aromatoleum buckelii</name>
    <dbReference type="NCBI Taxonomy" id="200254"/>
    <lineage>
        <taxon>Bacteria</taxon>
        <taxon>Pseudomonadati</taxon>
        <taxon>Pseudomonadota</taxon>
        <taxon>Betaproteobacteria</taxon>
        <taxon>Rhodocyclales</taxon>
        <taxon>Rhodocyclaceae</taxon>
        <taxon>Aromatoleum</taxon>
    </lineage>
</organism>
<feature type="transmembrane region" description="Helical" evidence="5">
    <location>
        <begin position="360"/>
        <end position="381"/>
    </location>
</feature>
<evidence type="ECO:0000313" key="7">
    <source>
        <dbReference type="EMBL" id="NMF93476.1"/>
    </source>
</evidence>
<feature type="transmembrane region" description="Helical" evidence="5">
    <location>
        <begin position="53"/>
        <end position="73"/>
    </location>
</feature>
<feature type="transmembrane region" description="Helical" evidence="5">
    <location>
        <begin position="209"/>
        <end position="228"/>
    </location>
</feature>
<dbReference type="SUPFAM" id="SSF52091">
    <property type="entry name" value="SpoIIaa-like"/>
    <property type="match status" value="1"/>
</dbReference>
<dbReference type="Gene3D" id="3.30.750.24">
    <property type="entry name" value="STAS domain"/>
    <property type="match status" value="1"/>
</dbReference>
<dbReference type="InterPro" id="IPR036513">
    <property type="entry name" value="STAS_dom_sf"/>
</dbReference>
<dbReference type="RefSeq" id="WP_169198748.1">
    <property type="nucleotide sequence ID" value="NZ_WTVH02000009.1"/>
</dbReference>
<evidence type="ECO:0000259" key="6">
    <source>
        <dbReference type="PROSITE" id="PS50801"/>
    </source>
</evidence>
<dbReference type="CDD" id="cd07042">
    <property type="entry name" value="STAS_SulP_like_sulfate_transporter"/>
    <property type="match status" value="1"/>
</dbReference>
<dbReference type="Pfam" id="PF00916">
    <property type="entry name" value="Sulfate_transp"/>
    <property type="match status" value="1"/>
</dbReference>
<name>A0ABX1N2H7_9RHOO</name>
<dbReference type="EMBL" id="WTVH01000014">
    <property type="protein sequence ID" value="NMF93476.1"/>
    <property type="molecule type" value="Genomic_DNA"/>
</dbReference>
<evidence type="ECO:0000256" key="5">
    <source>
        <dbReference type="SAM" id="Phobius"/>
    </source>
</evidence>
<feature type="transmembrane region" description="Helical" evidence="5">
    <location>
        <begin position="142"/>
        <end position="164"/>
    </location>
</feature>
<dbReference type="InterPro" id="IPR011547">
    <property type="entry name" value="SLC26A/SulP_dom"/>
</dbReference>
<evidence type="ECO:0000256" key="3">
    <source>
        <dbReference type="ARBA" id="ARBA00022989"/>
    </source>
</evidence>
<dbReference type="PANTHER" id="PTHR11814">
    <property type="entry name" value="SULFATE TRANSPORTER"/>
    <property type="match status" value="1"/>
</dbReference>
<reference evidence="7" key="1">
    <citation type="submission" date="2019-12" db="EMBL/GenBank/DDBJ databases">
        <title>Comparative genomics gives insights into the taxonomy of the Azoarcus-Aromatoleum group and reveals separate origins of nif in the plant-associated Azoarcus and non-plant-associated Aromatoleum sub-groups.</title>
        <authorList>
            <person name="Lafos M."/>
            <person name="Maluk M."/>
            <person name="Batista M."/>
            <person name="Junghare M."/>
            <person name="Carmona M."/>
            <person name="Faoro H."/>
            <person name="Cruz L.M."/>
            <person name="Battistoni F."/>
            <person name="De Souza E."/>
            <person name="Pedrosa F."/>
            <person name="Chen W.-M."/>
            <person name="Poole P.S."/>
            <person name="Dixon R.A."/>
            <person name="James E.K."/>
        </authorList>
    </citation>
    <scope>NUCLEOTIDE SEQUENCE</scope>
    <source>
        <strain evidence="7">U120</strain>
    </source>
</reference>
<feature type="transmembrane region" description="Helical" evidence="5">
    <location>
        <begin position="393"/>
        <end position="422"/>
    </location>
</feature>
<feature type="transmembrane region" description="Helical" evidence="5">
    <location>
        <begin position="184"/>
        <end position="202"/>
    </location>
</feature>
<dbReference type="PROSITE" id="PS50801">
    <property type="entry name" value="STAS"/>
    <property type="match status" value="1"/>
</dbReference>
<keyword evidence="8" id="KW-1185">Reference proteome</keyword>
<keyword evidence="3 5" id="KW-1133">Transmembrane helix</keyword>
<protein>
    <submittedName>
        <fullName evidence="7">Sulfate permease</fullName>
    </submittedName>
</protein>
<dbReference type="InterPro" id="IPR002645">
    <property type="entry name" value="STAS_dom"/>
</dbReference>
<proteinExistence type="predicted"/>
<evidence type="ECO:0000313" key="8">
    <source>
        <dbReference type="Proteomes" id="UP000601990"/>
    </source>
</evidence>
<accession>A0ABX1N2H7</accession>
<feature type="transmembrane region" description="Helical" evidence="5">
    <location>
        <begin position="104"/>
        <end position="130"/>
    </location>
</feature>
<dbReference type="Proteomes" id="UP000601990">
    <property type="component" value="Unassembled WGS sequence"/>
</dbReference>
<sequence>MTSLPPLIDRLLPFLAWRRQWSAASLRGDLIAGVTVALMLIPQSLAYAQLASLPPHVGLYAALLPAVVAALFGSCAQLSTGPVALTSILTGASLLPFADPASPAFLTLAILLALLSGLIQLALGALRAGWLLNLLSRPVMTGFINAAALIIGLSQLPALLGVVMPQSTHFLVDFWTALGALDTAHPLSAAFGAGSLLALLLLKRFAPGSPAVLIVVACATATSAAVGYGSRGGAVVGAIPAGLPVLGVPEFDWNAAVALIPTAFVIALVSFMEATSSAKLISGKSGQDWDQNQELIGQGVAKIAAAISGALPVSASFSRSALNYVSGARSGLSSLIAAACVLVTLLYLTPLLWHLPKPVLAAIILHVITGLIDLRALARAWQAGRDDGLASTLTFIATLVFAPNIQNGVVAGLLLSLALMLYREMRPRTALLGLHPDGTYRDLARFGLEHPDPAIVILRFDSPLTFVTAAAFERAVLAAAATHAGLRTVLISAAGINTIDATGLHTLSLLIERLRGTNTNLAFCGLKKQVIDVMQKTGLWLRLGKHADYRTEHQALEALREDAAAVTPER</sequence>
<evidence type="ECO:0000256" key="1">
    <source>
        <dbReference type="ARBA" id="ARBA00004141"/>
    </source>
</evidence>
<dbReference type="InterPro" id="IPR001902">
    <property type="entry name" value="SLC26A/SulP_fam"/>
</dbReference>
<keyword evidence="4 5" id="KW-0472">Membrane</keyword>
<feature type="transmembrane region" description="Helical" evidence="5">
    <location>
        <begin position="21"/>
        <end position="41"/>
    </location>
</feature>
<evidence type="ECO:0000256" key="4">
    <source>
        <dbReference type="ARBA" id="ARBA00023136"/>
    </source>
</evidence>
<feature type="transmembrane region" description="Helical" evidence="5">
    <location>
        <begin position="335"/>
        <end position="353"/>
    </location>
</feature>
<keyword evidence="2 5" id="KW-0812">Transmembrane</keyword>
<dbReference type="NCBIfam" id="TIGR00815">
    <property type="entry name" value="sulP"/>
    <property type="match status" value="1"/>
</dbReference>
<gene>
    <name evidence="7" type="primary">sulP</name>
    <name evidence="7" type="ORF">GO608_09080</name>
</gene>
<comment type="caution">
    <text evidence="7">The sequence shown here is derived from an EMBL/GenBank/DDBJ whole genome shotgun (WGS) entry which is preliminary data.</text>
</comment>
<evidence type="ECO:0000256" key="2">
    <source>
        <dbReference type="ARBA" id="ARBA00022692"/>
    </source>
</evidence>
<feature type="transmembrane region" description="Helical" evidence="5">
    <location>
        <begin position="253"/>
        <end position="274"/>
    </location>
</feature>